<dbReference type="Pfam" id="PF01614">
    <property type="entry name" value="IclR_C"/>
    <property type="match status" value="1"/>
</dbReference>
<dbReference type="GO" id="GO:0003700">
    <property type="term" value="F:DNA-binding transcription factor activity"/>
    <property type="evidence" value="ECO:0007669"/>
    <property type="project" value="TreeGrafter"/>
</dbReference>
<dbReference type="GO" id="GO:0003677">
    <property type="term" value="F:DNA binding"/>
    <property type="evidence" value="ECO:0007669"/>
    <property type="project" value="UniProtKB-KW"/>
</dbReference>
<dbReference type="SUPFAM" id="SSF55781">
    <property type="entry name" value="GAF domain-like"/>
    <property type="match status" value="1"/>
</dbReference>
<dbReference type="Gene3D" id="3.30.450.40">
    <property type="match status" value="1"/>
</dbReference>
<dbReference type="GO" id="GO:0045892">
    <property type="term" value="P:negative regulation of DNA-templated transcription"/>
    <property type="evidence" value="ECO:0007669"/>
    <property type="project" value="TreeGrafter"/>
</dbReference>
<sequence>MGVTEIARKTGLTKGTLHRMLKSMVEHRLIVQDPRTRKYRLGPKSMQWGSRFLVGQDPSGLLSDYCDLLAERTDLYTYLCRFDSGEVYCIYTRQPSTSRNKYFVHVGQRMPLHCSAAAKAILAFQPPSVVNALLLKEKPVKYTEFTKTDIQGRITELNEVFKSRIAFCEEELEVGVTAMSTPIFHGKREALLSISLIGSTSYINSHRELLINELLQIGEKASEHIASAHLLTSTRGGRVWDGSM</sequence>
<evidence type="ECO:0000259" key="4">
    <source>
        <dbReference type="PROSITE" id="PS51077"/>
    </source>
</evidence>
<dbReference type="Proteomes" id="UP001057291">
    <property type="component" value="Unassembled WGS sequence"/>
</dbReference>
<dbReference type="Pfam" id="PF09339">
    <property type="entry name" value="HTH_IclR"/>
    <property type="match status" value="1"/>
</dbReference>
<dbReference type="PROSITE" id="PS51078">
    <property type="entry name" value="ICLR_ED"/>
    <property type="match status" value="1"/>
</dbReference>
<dbReference type="InterPro" id="IPR036390">
    <property type="entry name" value="WH_DNA-bd_sf"/>
</dbReference>
<keyword evidence="2" id="KW-0238">DNA-binding</keyword>
<keyword evidence="1" id="KW-0805">Transcription regulation</keyword>
<evidence type="ECO:0000313" key="6">
    <source>
        <dbReference type="EMBL" id="GIM48017.1"/>
    </source>
</evidence>
<dbReference type="InterPro" id="IPR050707">
    <property type="entry name" value="HTH_MetabolicPath_Reg"/>
</dbReference>
<dbReference type="PANTHER" id="PTHR30136">
    <property type="entry name" value="HELIX-TURN-HELIX TRANSCRIPTIONAL REGULATOR, ICLR FAMILY"/>
    <property type="match status" value="1"/>
</dbReference>
<keyword evidence="3" id="KW-0804">Transcription</keyword>
<organism evidence="6 7">
    <name type="scientific">Collibacillus ludicampi</name>
    <dbReference type="NCBI Taxonomy" id="2771369"/>
    <lineage>
        <taxon>Bacteria</taxon>
        <taxon>Bacillati</taxon>
        <taxon>Bacillota</taxon>
        <taxon>Bacilli</taxon>
        <taxon>Bacillales</taxon>
        <taxon>Alicyclobacillaceae</taxon>
        <taxon>Collibacillus</taxon>
    </lineage>
</organism>
<dbReference type="EMBL" id="BOQE01000001">
    <property type="protein sequence ID" value="GIM48017.1"/>
    <property type="molecule type" value="Genomic_DNA"/>
</dbReference>
<dbReference type="SUPFAM" id="SSF46785">
    <property type="entry name" value="Winged helix' DNA-binding domain"/>
    <property type="match status" value="1"/>
</dbReference>
<comment type="caution">
    <text evidence="6">The sequence shown here is derived from an EMBL/GenBank/DDBJ whole genome shotgun (WGS) entry which is preliminary data.</text>
</comment>
<feature type="domain" description="IclR-ED" evidence="5">
    <location>
        <begin position="44"/>
        <end position="231"/>
    </location>
</feature>
<dbReference type="InterPro" id="IPR014757">
    <property type="entry name" value="Tscrpt_reg_IclR_C"/>
</dbReference>
<dbReference type="AlphaFoldDB" id="A0AAV4LJH0"/>
<evidence type="ECO:0000256" key="3">
    <source>
        <dbReference type="ARBA" id="ARBA00023163"/>
    </source>
</evidence>
<dbReference type="PANTHER" id="PTHR30136:SF24">
    <property type="entry name" value="HTH-TYPE TRANSCRIPTIONAL REPRESSOR ALLR"/>
    <property type="match status" value="1"/>
</dbReference>
<dbReference type="InterPro" id="IPR036388">
    <property type="entry name" value="WH-like_DNA-bd_sf"/>
</dbReference>
<dbReference type="SMART" id="SM00346">
    <property type="entry name" value="HTH_ICLR"/>
    <property type="match status" value="1"/>
</dbReference>
<protein>
    <submittedName>
        <fullName evidence="6">Transcriptional regulator</fullName>
    </submittedName>
</protein>
<dbReference type="PROSITE" id="PS51077">
    <property type="entry name" value="HTH_ICLR"/>
    <property type="match status" value="1"/>
</dbReference>
<accession>A0AAV4LJH0</accession>
<name>A0AAV4LJH0_9BACL</name>
<dbReference type="InterPro" id="IPR005471">
    <property type="entry name" value="Tscrpt_reg_IclR_N"/>
</dbReference>
<proteinExistence type="predicted"/>
<feature type="domain" description="HTH iclR-type" evidence="4">
    <location>
        <begin position="1"/>
        <end position="43"/>
    </location>
</feature>
<dbReference type="InterPro" id="IPR029016">
    <property type="entry name" value="GAF-like_dom_sf"/>
</dbReference>
<evidence type="ECO:0000256" key="2">
    <source>
        <dbReference type="ARBA" id="ARBA00023125"/>
    </source>
</evidence>
<gene>
    <name evidence="6" type="ORF">DNHGIG_35660</name>
</gene>
<dbReference type="InterPro" id="IPR011991">
    <property type="entry name" value="ArsR-like_HTH"/>
</dbReference>
<keyword evidence="7" id="KW-1185">Reference proteome</keyword>
<dbReference type="CDD" id="cd00090">
    <property type="entry name" value="HTH_ARSR"/>
    <property type="match status" value="1"/>
</dbReference>
<dbReference type="Gene3D" id="1.10.10.10">
    <property type="entry name" value="Winged helix-like DNA-binding domain superfamily/Winged helix DNA-binding domain"/>
    <property type="match status" value="1"/>
</dbReference>
<evidence type="ECO:0000259" key="5">
    <source>
        <dbReference type="PROSITE" id="PS51078"/>
    </source>
</evidence>
<evidence type="ECO:0000256" key="1">
    <source>
        <dbReference type="ARBA" id="ARBA00023015"/>
    </source>
</evidence>
<evidence type="ECO:0000313" key="7">
    <source>
        <dbReference type="Proteomes" id="UP001057291"/>
    </source>
</evidence>
<reference evidence="6" key="1">
    <citation type="journal article" date="2023" name="Int. J. Syst. Evol. Microbiol.">
        <title>Collibacillus ludicampi gen. nov., sp. nov., a new soil bacterium of the family Alicyclobacillaceae.</title>
        <authorList>
            <person name="Jojima T."/>
            <person name="Ioku Y."/>
            <person name="Fukuta Y."/>
            <person name="Shirasaka N."/>
            <person name="Matsumura Y."/>
            <person name="Mori M."/>
        </authorList>
    </citation>
    <scope>NUCLEOTIDE SEQUENCE</scope>
    <source>
        <strain evidence="6">TP075</strain>
    </source>
</reference>